<dbReference type="InterPro" id="IPR006140">
    <property type="entry name" value="D-isomer_DH_NAD-bd"/>
</dbReference>
<evidence type="ECO:0000256" key="1">
    <source>
        <dbReference type="ARBA" id="ARBA00005854"/>
    </source>
</evidence>
<comment type="similarity">
    <text evidence="1 4">Belongs to the D-isomer specific 2-hydroxyacid dehydrogenase family.</text>
</comment>
<keyword evidence="3" id="KW-0520">NAD</keyword>
<proteinExistence type="inferred from homology"/>
<dbReference type="PROSITE" id="PS00671">
    <property type="entry name" value="D_2_HYDROXYACID_DH_3"/>
    <property type="match status" value="1"/>
</dbReference>
<dbReference type="EMBL" id="JAHHIF010000001">
    <property type="protein sequence ID" value="MBW4543032.1"/>
    <property type="molecule type" value="Genomic_DNA"/>
</dbReference>
<keyword evidence="2 4" id="KW-0560">Oxidoreductase</keyword>
<comment type="caution">
    <text evidence="7">The sequence shown here is derived from an EMBL/GenBank/DDBJ whole genome shotgun (WGS) entry which is preliminary data.</text>
</comment>
<protein>
    <submittedName>
        <fullName evidence="7">2-hydroxyacid dehydrogenase</fullName>
    </submittedName>
</protein>
<gene>
    <name evidence="7" type="ORF">KME25_01070</name>
</gene>
<dbReference type="PANTHER" id="PTHR43026:SF1">
    <property type="entry name" value="2-HYDROXYACID DEHYDROGENASE HOMOLOG 1-RELATED"/>
    <property type="match status" value="1"/>
</dbReference>
<dbReference type="InterPro" id="IPR058205">
    <property type="entry name" value="D-LDH-like"/>
</dbReference>
<dbReference type="AlphaFoldDB" id="A0A951PH75"/>
<dbReference type="GO" id="GO:0008720">
    <property type="term" value="F:D-lactate dehydrogenase (NAD+) activity"/>
    <property type="evidence" value="ECO:0007669"/>
    <property type="project" value="TreeGrafter"/>
</dbReference>
<reference evidence="7" key="2">
    <citation type="journal article" date="2022" name="Microbiol. Resour. Announc.">
        <title>Metagenome Sequencing to Explore Phylogenomics of Terrestrial Cyanobacteria.</title>
        <authorList>
            <person name="Ward R.D."/>
            <person name="Stajich J.E."/>
            <person name="Johansen J.R."/>
            <person name="Huntemann M."/>
            <person name="Clum A."/>
            <person name="Foster B."/>
            <person name="Foster B."/>
            <person name="Roux S."/>
            <person name="Palaniappan K."/>
            <person name="Varghese N."/>
            <person name="Mukherjee S."/>
            <person name="Reddy T.B.K."/>
            <person name="Daum C."/>
            <person name="Copeland A."/>
            <person name="Chen I.A."/>
            <person name="Ivanova N.N."/>
            <person name="Kyrpides N.C."/>
            <person name="Shapiro N."/>
            <person name="Eloe-Fadrosh E.A."/>
            <person name="Pietrasiak N."/>
        </authorList>
    </citation>
    <scope>NUCLEOTIDE SEQUENCE</scope>
    <source>
        <strain evidence="7">CPER-KK1</strain>
    </source>
</reference>
<evidence type="ECO:0000313" key="7">
    <source>
        <dbReference type="EMBL" id="MBW4543032.1"/>
    </source>
</evidence>
<evidence type="ECO:0000256" key="2">
    <source>
        <dbReference type="ARBA" id="ARBA00023002"/>
    </source>
</evidence>
<accession>A0A951PH75</accession>
<dbReference type="InterPro" id="IPR036291">
    <property type="entry name" value="NAD(P)-bd_dom_sf"/>
</dbReference>
<dbReference type="InterPro" id="IPR029753">
    <property type="entry name" value="D-isomer_DH_CS"/>
</dbReference>
<dbReference type="PROSITE" id="PS00670">
    <property type="entry name" value="D_2_HYDROXYACID_DH_2"/>
    <property type="match status" value="1"/>
</dbReference>
<dbReference type="Proteomes" id="UP000753908">
    <property type="component" value="Unassembled WGS sequence"/>
</dbReference>
<dbReference type="PROSITE" id="PS00065">
    <property type="entry name" value="D_2_HYDROXYACID_DH_1"/>
    <property type="match status" value="1"/>
</dbReference>
<evidence type="ECO:0000259" key="5">
    <source>
        <dbReference type="Pfam" id="PF00389"/>
    </source>
</evidence>
<dbReference type="PANTHER" id="PTHR43026">
    <property type="entry name" value="2-HYDROXYACID DEHYDROGENASE HOMOLOG 1-RELATED"/>
    <property type="match status" value="1"/>
</dbReference>
<dbReference type="InterPro" id="IPR006139">
    <property type="entry name" value="D-isomer_2_OHA_DH_cat_dom"/>
</dbReference>
<feature type="domain" description="D-isomer specific 2-hydroxyacid dehydrogenase NAD-binding" evidence="6">
    <location>
        <begin position="110"/>
        <end position="297"/>
    </location>
</feature>
<reference evidence="7" key="1">
    <citation type="submission" date="2021-05" db="EMBL/GenBank/DDBJ databases">
        <authorList>
            <person name="Pietrasiak N."/>
            <person name="Ward R."/>
            <person name="Stajich J.E."/>
            <person name="Kurbessoian T."/>
        </authorList>
    </citation>
    <scope>NUCLEOTIDE SEQUENCE</scope>
    <source>
        <strain evidence="7">CPER-KK1</strain>
    </source>
</reference>
<sequence length="336" mass="36888">MKVAVFSTKAYDRRFLEAANTEHGHELIFFEPHLTSDTAILASESPAVCVFVNDQLDENTLQALANQGTRLIALRSAGYNNVDLTAASKLGLTIVRVPAYSPYAVAEHTVGLILTLNRKIHRAYNRVREGNFSLDGLLGFDLHGRTVGIVGTGKIGVLVGQILKGFGCQLLAYDVHQNPECEALGAKYVKLPELFQASDIVTLHCPLTKDTYHLIDDQALAQMKQGVMLINTSRGALIDTKAVTEALKSRKIGYLGLDVYELESDLFFEDLSEDVIQDDVFQRLLTFPNVLITGHQAFFTENALKNIAETTLSNITDIEQGNPCPNIVTPEQKIAA</sequence>
<name>A0A951PH75_9CYAN</name>
<evidence type="ECO:0000256" key="4">
    <source>
        <dbReference type="RuleBase" id="RU003719"/>
    </source>
</evidence>
<dbReference type="SUPFAM" id="SSF52283">
    <property type="entry name" value="Formate/glycerate dehydrogenase catalytic domain-like"/>
    <property type="match status" value="1"/>
</dbReference>
<dbReference type="Pfam" id="PF00389">
    <property type="entry name" value="2-Hacid_dh"/>
    <property type="match status" value="1"/>
</dbReference>
<evidence type="ECO:0000259" key="6">
    <source>
        <dbReference type="Pfam" id="PF02826"/>
    </source>
</evidence>
<feature type="domain" description="D-isomer specific 2-hydroxyacid dehydrogenase catalytic" evidence="5">
    <location>
        <begin position="3"/>
        <end position="328"/>
    </location>
</feature>
<dbReference type="CDD" id="cd12183">
    <property type="entry name" value="LDH_like_2"/>
    <property type="match status" value="1"/>
</dbReference>
<dbReference type="InterPro" id="IPR029752">
    <property type="entry name" value="D-isomer_DH_CS1"/>
</dbReference>
<dbReference type="Pfam" id="PF02826">
    <property type="entry name" value="2-Hacid_dh_C"/>
    <property type="match status" value="1"/>
</dbReference>
<evidence type="ECO:0000256" key="3">
    <source>
        <dbReference type="ARBA" id="ARBA00023027"/>
    </source>
</evidence>
<dbReference type="Gene3D" id="3.40.50.720">
    <property type="entry name" value="NAD(P)-binding Rossmann-like Domain"/>
    <property type="match status" value="2"/>
</dbReference>
<dbReference type="GO" id="GO:0051287">
    <property type="term" value="F:NAD binding"/>
    <property type="evidence" value="ECO:0007669"/>
    <property type="project" value="InterPro"/>
</dbReference>
<dbReference type="FunFam" id="3.40.50.720:FF:000050">
    <property type="entry name" value="D-lactate dehydrogenase"/>
    <property type="match status" value="1"/>
</dbReference>
<dbReference type="SUPFAM" id="SSF51735">
    <property type="entry name" value="NAD(P)-binding Rossmann-fold domains"/>
    <property type="match status" value="1"/>
</dbReference>
<evidence type="ECO:0000313" key="8">
    <source>
        <dbReference type="Proteomes" id="UP000753908"/>
    </source>
</evidence>
<organism evidence="7 8">
    <name type="scientific">Symplocastrum torsivum CPER-KK1</name>
    <dbReference type="NCBI Taxonomy" id="450513"/>
    <lineage>
        <taxon>Bacteria</taxon>
        <taxon>Bacillati</taxon>
        <taxon>Cyanobacteriota</taxon>
        <taxon>Cyanophyceae</taxon>
        <taxon>Oscillatoriophycideae</taxon>
        <taxon>Oscillatoriales</taxon>
        <taxon>Microcoleaceae</taxon>
        <taxon>Symplocastrum</taxon>
    </lineage>
</organism>